<evidence type="ECO:0000313" key="2">
    <source>
        <dbReference type="EMBL" id="KAF8715936.1"/>
    </source>
</evidence>
<feature type="compositionally biased region" description="Low complexity" evidence="1">
    <location>
        <begin position="10"/>
        <end position="23"/>
    </location>
</feature>
<protein>
    <submittedName>
        <fullName evidence="2">Uncharacterized protein</fullName>
    </submittedName>
</protein>
<name>A0A835BXH4_9POAL</name>
<gene>
    <name evidence="2" type="ORF">HU200_026900</name>
</gene>
<comment type="caution">
    <text evidence="2">The sequence shown here is derived from an EMBL/GenBank/DDBJ whole genome shotgun (WGS) entry which is preliminary data.</text>
</comment>
<evidence type="ECO:0000313" key="3">
    <source>
        <dbReference type="Proteomes" id="UP000636709"/>
    </source>
</evidence>
<dbReference type="AlphaFoldDB" id="A0A835BXH4"/>
<accession>A0A835BXH4</accession>
<feature type="region of interest" description="Disordered" evidence="1">
    <location>
        <begin position="1"/>
        <end position="46"/>
    </location>
</feature>
<organism evidence="2 3">
    <name type="scientific">Digitaria exilis</name>
    <dbReference type="NCBI Taxonomy" id="1010633"/>
    <lineage>
        <taxon>Eukaryota</taxon>
        <taxon>Viridiplantae</taxon>
        <taxon>Streptophyta</taxon>
        <taxon>Embryophyta</taxon>
        <taxon>Tracheophyta</taxon>
        <taxon>Spermatophyta</taxon>
        <taxon>Magnoliopsida</taxon>
        <taxon>Liliopsida</taxon>
        <taxon>Poales</taxon>
        <taxon>Poaceae</taxon>
        <taxon>PACMAD clade</taxon>
        <taxon>Panicoideae</taxon>
        <taxon>Panicodae</taxon>
        <taxon>Paniceae</taxon>
        <taxon>Anthephorinae</taxon>
        <taxon>Digitaria</taxon>
    </lineage>
</organism>
<reference evidence="2" key="1">
    <citation type="submission" date="2020-07" db="EMBL/GenBank/DDBJ databases">
        <title>Genome sequence and genetic diversity analysis of an under-domesticated orphan crop, white fonio (Digitaria exilis).</title>
        <authorList>
            <person name="Bennetzen J.L."/>
            <person name="Chen S."/>
            <person name="Ma X."/>
            <person name="Wang X."/>
            <person name="Yssel A.E.J."/>
            <person name="Chaluvadi S.R."/>
            <person name="Johnson M."/>
            <person name="Gangashetty P."/>
            <person name="Hamidou F."/>
            <person name="Sanogo M.D."/>
            <person name="Zwaenepoel A."/>
            <person name="Wallace J."/>
            <person name="Van De Peer Y."/>
            <person name="Van Deynze A."/>
        </authorList>
    </citation>
    <scope>NUCLEOTIDE SEQUENCE</scope>
    <source>
        <tissue evidence="2">Leaves</tissue>
    </source>
</reference>
<dbReference type="EMBL" id="JACEFO010001730">
    <property type="protein sequence ID" value="KAF8715936.1"/>
    <property type="molecule type" value="Genomic_DNA"/>
</dbReference>
<proteinExistence type="predicted"/>
<dbReference type="Proteomes" id="UP000636709">
    <property type="component" value="Unassembled WGS sequence"/>
</dbReference>
<sequence>MPSQHPRPVAASARASGTLAAATWEPWGPGGRERTERCQSGTRLPL</sequence>
<evidence type="ECO:0000256" key="1">
    <source>
        <dbReference type="SAM" id="MobiDB-lite"/>
    </source>
</evidence>
<keyword evidence="3" id="KW-1185">Reference proteome</keyword>